<dbReference type="CDD" id="cd02440">
    <property type="entry name" value="AdoMet_MTases"/>
    <property type="match status" value="1"/>
</dbReference>
<dbReference type="KEGG" id="spu:575025"/>
<dbReference type="GO" id="GO:0006111">
    <property type="term" value="P:regulation of gluconeogenesis"/>
    <property type="evidence" value="ECO:0000318"/>
    <property type="project" value="GO_Central"/>
</dbReference>
<evidence type="ECO:0000256" key="5">
    <source>
        <dbReference type="ARBA" id="ARBA00022490"/>
    </source>
</evidence>
<comment type="subunit">
    <text evidence="2">Homotetramer.</text>
</comment>
<dbReference type="EC" id="2.1.1.20" evidence="3"/>
<keyword evidence="9 12" id="KW-0949">S-adenosyl-L-methionine</keyword>
<dbReference type="RefSeq" id="XP_011677032.2">
    <property type="nucleotide sequence ID" value="XM_011678730.2"/>
</dbReference>
<dbReference type="FunFam" id="3.40.50.150:FF:000113">
    <property type="entry name" value="Glycine N-methyltransferase"/>
    <property type="match status" value="1"/>
</dbReference>
<keyword evidence="10" id="KW-0290">Folate-binding</keyword>
<evidence type="ECO:0000256" key="13">
    <source>
        <dbReference type="PIRSR" id="PIRSR000385-2"/>
    </source>
</evidence>
<dbReference type="InterPro" id="IPR025714">
    <property type="entry name" value="Methyltranfer_dom"/>
</dbReference>
<comment type="subcellular location">
    <subcellularLocation>
        <location evidence="1">Cytoplasm</location>
    </subcellularLocation>
</comment>
<dbReference type="AlphaFoldDB" id="A0A7M7HKQ6"/>
<dbReference type="GO" id="GO:0042802">
    <property type="term" value="F:identical protein binding"/>
    <property type="evidence" value="ECO:0000318"/>
    <property type="project" value="GO_Central"/>
</dbReference>
<dbReference type="InterPro" id="IPR014369">
    <property type="entry name" value="Gly/Sar_N_MeTrfase"/>
</dbReference>
<dbReference type="SUPFAM" id="SSF53335">
    <property type="entry name" value="S-adenosyl-L-methionine-dependent methyltransferases"/>
    <property type="match status" value="1"/>
</dbReference>
<evidence type="ECO:0000256" key="3">
    <source>
        <dbReference type="ARBA" id="ARBA00011999"/>
    </source>
</evidence>
<feature type="binding site" evidence="13">
    <location>
        <position position="65"/>
    </location>
    <ligand>
        <name>S-adenosyl-L-methionine</name>
        <dbReference type="ChEBI" id="CHEBI:59789"/>
    </ligand>
</feature>
<feature type="binding site" evidence="13">
    <location>
        <position position="138"/>
    </location>
    <ligand>
        <name>S-adenosyl-L-methionine</name>
        <dbReference type="ChEBI" id="CHEBI:59789"/>
    </ligand>
</feature>
<dbReference type="InterPro" id="IPR029063">
    <property type="entry name" value="SAM-dependent_MTases_sf"/>
</dbReference>
<keyword evidence="6" id="KW-0597">Phosphoprotein</keyword>
<evidence type="ECO:0000256" key="10">
    <source>
        <dbReference type="ARBA" id="ARBA00022954"/>
    </source>
</evidence>
<dbReference type="Gene3D" id="3.40.50.150">
    <property type="entry name" value="Vaccinia Virus protein VP39"/>
    <property type="match status" value="1"/>
</dbReference>
<dbReference type="EnsemblMetazoa" id="XM_011678730">
    <property type="protein sequence ID" value="XP_011677032"/>
    <property type="gene ID" value="LOC575025"/>
</dbReference>
<dbReference type="Proteomes" id="UP000007110">
    <property type="component" value="Unassembled WGS sequence"/>
</dbReference>
<reference evidence="15" key="2">
    <citation type="submission" date="2021-01" db="UniProtKB">
        <authorList>
            <consortium name="EnsemblMetazoa"/>
        </authorList>
    </citation>
    <scope>IDENTIFICATION</scope>
</reference>
<keyword evidence="7 12" id="KW-0489">Methyltransferase</keyword>
<evidence type="ECO:0000256" key="2">
    <source>
        <dbReference type="ARBA" id="ARBA00011881"/>
    </source>
</evidence>
<dbReference type="GO" id="GO:1901052">
    <property type="term" value="P:sarcosine metabolic process"/>
    <property type="evidence" value="ECO:0000318"/>
    <property type="project" value="GO_Central"/>
</dbReference>
<dbReference type="Pfam" id="PF13847">
    <property type="entry name" value="Methyltransf_31"/>
    <property type="match status" value="1"/>
</dbReference>
<keyword evidence="8 12" id="KW-0808">Transferase</keyword>
<feature type="binding site" evidence="13">
    <location>
        <position position="41"/>
    </location>
    <ligand>
        <name>S-adenosyl-L-methionine</name>
        <dbReference type="ChEBI" id="CHEBI:59789"/>
    </ligand>
</feature>
<accession>A0A7M7HKQ6</accession>
<dbReference type="GeneID" id="575025"/>
<feature type="domain" description="Methyltransferase" evidence="14">
    <location>
        <begin position="59"/>
        <end position="178"/>
    </location>
</feature>
<dbReference type="GO" id="GO:0005829">
    <property type="term" value="C:cytosol"/>
    <property type="evidence" value="ECO:0000318"/>
    <property type="project" value="GO_Central"/>
</dbReference>
<name>A0A7M7HKQ6_STRPU</name>
<evidence type="ECO:0000256" key="6">
    <source>
        <dbReference type="ARBA" id="ARBA00022553"/>
    </source>
</evidence>
<evidence type="ECO:0000256" key="7">
    <source>
        <dbReference type="ARBA" id="ARBA00022603"/>
    </source>
</evidence>
<comment type="similarity">
    <text evidence="12">Belongs to the class I-like SAM-binding methyltransferase superfamily. Glycine N-methyltransferase family.</text>
</comment>
<dbReference type="GO" id="GO:1904047">
    <property type="term" value="F:S-adenosyl-L-methionine binding"/>
    <property type="evidence" value="ECO:0000318"/>
    <property type="project" value="GO_Central"/>
</dbReference>
<comment type="catalytic activity">
    <reaction evidence="11">
        <text>glycine + S-adenosyl-L-methionine = sarcosine + S-adenosyl-L-homocysteine + H(+)</text>
        <dbReference type="Rhea" id="RHEA:19937"/>
        <dbReference type="ChEBI" id="CHEBI:15378"/>
        <dbReference type="ChEBI" id="CHEBI:57305"/>
        <dbReference type="ChEBI" id="CHEBI:57433"/>
        <dbReference type="ChEBI" id="CHEBI:57856"/>
        <dbReference type="ChEBI" id="CHEBI:59789"/>
        <dbReference type="EC" id="2.1.1.20"/>
    </reaction>
    <physiologicalReaction direction="left-to-right" evidence="11">
        <dbReference type="Rhea" id="RHEA:19938"/>
    </physiologicalReaction>
</comment>
<dbReference type="GO" id="GO:0046498">
    <property type="term" value="P:S-adenosylhomocysteine metabolic process"/>
    <property type="evidence" value="ECO:0000318"/>
    <property type="project" value="GO_Central"/>
</dbReference>
<evidence type="ECO:0000256" key="1">
    <source>
        <dbReference type="ARBA" id="ARBA00004496"/>
    </source>
</evidence>
<evidence type="ECO:0000256" key="9">
    <source>
        <dbReference type="ARBA" id="ARBA00022691"/>
    </source>
</evidence>
<evidence type="ECO:0000256" key="12">
    <source>
        <dbReference type="PIRNR" id="PIRNR000385"/>
    </source>
</evidence>
<dbReference type="GO" id="GO:0051289">
    <property type="term" value="P:protein homotetramerization"/>
    <property type="evidence" value="ECO:0000318"/>
    <property type="project" value="GO_Central"/>
</dbReference>
<evidence type="ECO:0000259" key="14">
    <source>
        <dbReference type="Pfam" id="PF13847"/>
    </source>
</evidence>
<dbReference type="PANTHER" id="PTHR16458:SF2">
    <property type="entry name" value="GLYCINE N-METHYLTRANSFERASE"/>
    <property type="match status" value="1"/>
</dbReference>
<dbReference type="GO" id="GO:0016594">
    <property type="term" value="F:glycine binding"/>
    <property type="evidence" value="ECO:0000318"/>
    <property type="project" value="GO_Central"/>
</dbReference>
<dbReference type="Gene3D" id="3.30.46.10">
    <property type="entry name" value="Glycine N-methyltransferase, chain A, domain 1"/>
    <property type="match status" value="1"/>
</dbReference>
<dbReference type="InParanoid" id="A0A7M7HKQ6"/>
<keyword evidence="16" id="KW-1185">Reference proteome</keyword>
<dbReference type="GO" id="GO:0032259">
    <property type="term" value="P:methylation"/>
    <property type="evidence" value="ECO:0007669"/>
    <property type="project" value="UniProtKB-KW"/>
</dbReference>
<dbReference type="OMA" id="LETGCAP"/>
<sequence>MVDSIYRTRSLGVASEGIPDQYADGKAAKVWEYYIGSRNERTDVYRSWITQLLREKNCKRVLDVACGTGIDSVMLLEEGFEVVSVDASDKMIMQAFKERWSRRKEDAFDKWEIEVANWLTLPDDLPSQEGKFDAVICLGNSFANLPDFEGNLSNQRLALKNFADLLRPGGIMVIDHRNYDSILDTGRAPVQNIYYHGNCIKDIQTSTLYINGRPSMVTLDYFIDINVAKEDIIKKGINMPKKKLEFEPVQPIMKFRLSYYPHRLNAFTELLKEAFGAKCGHDLLADFKKPSEVAHPAYYIHTVEKPL</sequence>
<dbReference type="GO" id="GO:0006730">
    <property type="term" value="P:one-carbon metabolic process"/>
    <property type="evidence" value="ECO:0000318"/>
    <property type="project" value="GO_Central"/>
</dbReference>
<feature type="binding site" evidence="13">
    <location>
        <position position="22"/>
    </location>
    <ligand>
        <name>S-adenosyl-L-methionine</name>
        <dbReference type="ChEBI" id="CHEBI:59789"/>
    </ligand>
</feature>
<feature type="binding site" evidence="13">
    <location>
        <begin position="117"/>
        <end position="118"/>
    </location>
    <ligand>
        <name>S-adenosyl-L-methionine</name>
        <dbReference type="ChEBI" id="CHEBI:59789"/>
    </ligand>
</feature>
<organism evidence="15 16">
    <name type="scientific">Strongylocentrotus purpuratus</name>
    <name type="common">Purple sea urchin</name>
    <dbReference type="NCBI Taxonomy" id="7668"/>
    <lineage>
        <taxon>Eukaryota</taxon>
        <taxon>Metazoa</taxon>
        <taxon>Echinodermata</taxon>
        <taxon>Eleutherozoa</taxon>
        <taxon>Echinozoa</taxon>
        <taxon>Echinoidea</taxon>
        <taxon>Euechinoidea</taxon>
        <taxon>Echinacea</taxon>
        <taxon>Camarodonta</taxon>
        <taxon>Echinidea</taxon>
        <taxon>Strongylocentrotidae</taxon>
        <taxon>Strongylocentrotus</taxon>
    </lineage>
</organism>
<dbReference type="GO" id="GO:0046500">
    <property type="term" value="P:S-adenosylmethionine metabolic process"/>
    <property type="evidence" value="ECO:0000318"/>
    <property type="project" value="GO_Central"/>
</dbReference>
<dbReference type="PIRSF" id="PIRSF000385">
    <property type="entry name" value="Gly_N-mtase"/>
    <property type="match status" value="1"/>
</dbReference>
<proteinExistence type="inferred from homology"/>
<feature type="binding site" evidence="13">
    <location>
        <position position="31"/>
    </location>
    <ligand>
        <name>S-adenosyl-L-methionine</name>
        <dbReference type="ChEBI" id="CHEBI:59789"/>
    </ligand>
</feature>
<dbReference type="PANTHER" id="PTHR16458">
    <property type="entry name" value="GLYCINE N-METHYLTRANSFERASE"/>
    <property type="match status" value="1"/>
</dbReference>
<dbReference type="CTD" id="27232"/>
<reference evidence="16" key="1">
    <citation type="submission" date="2015-02" db="EMBL/GenBank/DDBJ databases">
        <title>Genome sequencing for Strongylocentrotus purpuratus.</title>
        <authorList>
            <person name="Murali S."/>
            <person name="Liu Y."/>
            <person name="Vee V."/>
            <person name="English A."/>
            <person name="Wang M."/>
            <person name="Skinner E."/>
            <person name="Han Y."/>
            <person name="Muzny D.M."/>
            <person name="Worley K.C."/>
            <person name="Gibbs R.A."/>
        </authorList>
    </citation>
    <scope>NUCLEOTIDE SEQUENCE</scope>
</reference>
<protein>
    <recommendedName>
        <fullName evidence="4">Glycine N-methyltransferase</fullName>
        <ecNumber evidence="3">2.1.1.20</ecNumber>
    </recommendedName>
</protein>
<feature type="binding site" evidence="13">
    <location>
        <position position="86"/>
    </location>
    <ligand>
        <name>S-adenosyl-L-methionine</name>
        <dbReference type="ChEBI" id="CHEBI:59789"/>
    </ligand>
</feature>
<dbReference type="GO" id="GO:0017174">
    <property type="term" value="F:glycine N-methyltransferase activity"/>
    <property type="evidence" value="ECO:0000318"/>
    <property type="project" value="GO_Central"/>
</dbReference>
<evidence type="ECO:0000256" key="4">
    <source>
        <dbReference type="ARBA" id="ARBA00019972"/>
    </source>
</evidence>
<evidence type="ECO:0000313" key="15">
    <source>
        <dbReference type="EnsemblMetazoa" id="XP_011677032"/>
    </source>
</evidence>
<dbReference type="OrthoDB" id="3647at2759"/>
<dbReference type="GO" id="GO:0005542">
    <property type="term" value="F:folic acid binding"/>
    <property type="evidence" value="ECO:0007669"/>
    <property type="project" value="UniProtKB-KW"/>
</dbReference>
<dbReference type="PROSITE" id="PS51600">
    <property type="entry name" value="SAM_GNMT"/>
    <property type="match status" value="1"/>
</dbReference>
<evidence type="ECO:0000313" key="16">
    <source>
        <dbReference type="Proteomes" id="UP000007110"/>
    </source>
</evidence>
<evidence type="ECO:0000256" key="11">
    <source>
        <dbReference type="ARBA" id="ARBA00048261"/>
    </source>
</evidence>
<evidence type="ECO:0000256" key="8">
    <source>
        <dbReference type="ARBA" id="ARBA00022679"/>
    </source>
</evidence>
<keyword evidence="5" id="KW-0963">Cytoplasm</keyword>